<dbReference type="GO" id="GO:0000976">
    <property type="term" value="F:transcription cis-regulatory region binding"/>
    <property type="evidence" value="ECO:0007669"/>
    <property type="project" value="TreeGrafter"/>
</dbReference>
<feature type="DNA-binding region" description="H-T-H motif" evidence="4">
    <location>
        <begin position="28"/>
        <end position="47"/>
    </location>
</feature>
<dbReference type="Proteomes" id="UP000625033">
    <property type="component" value="Unassembled WGS sequence"/>
</dbReference>
<evidence type="ECO:0000256" key="4">
    <source>
        <dbReference type="PROSITE-ProRule" id="PRU00335"/>
    </source>
</evidence>
<dbReference type="Gene3D" id="1.10.357.10">
    <property type="entry name" value="Tetracycline Repressor, domain 2"/>
    <property type="match status" value="1"/>
</dbReference>
<keyword evidence="1" id="KW-0805">Transcription regulation</keyword>
<proteinExistence type="predicted"/>
<gene>
    <name evidence="6" type="ORF">IW252_001097</name>
</gene>
<dbReference type="EMBL" id="JADOTZ010000001">
    <property type="protein sequence ID" value="MBG6084330.1"/>
    <property type="molecule type" value="Genomic_DNA"/>
</dbReference>
<evidence type="ECO:0000256" key="3">
    <source>
        <dbReference type="ARBA" id="ARBA00023163"/>
    </source>
</evidence>
<evidence type="ECO:0000259" key="5">
    <source>
        <dbReference type="PROSITE" id="PS50977"/>
    </source>
</evidence>
<evidence type="ECO:0000313" key="7">
    <source>
        <dbReference type="Proteomes" id="UP000625033"/>
    </source>
</evidence>
<dbReference type="InterPro" id="IPR041479">
    <property type="entry name" value="TetR_CgmR_C"/>
</dbReference>
<reference evidence="6" key="1">
    <citation type="submission" date="2020-11" db="EMBL/GenBank/DDBJ databases">
        <title>Sequencing the genomes of 1000 actinobacteria strains.</title>
        <authorList>
            <person name="Klenk H.-P."/>
        </authorList>
    </citation>
    <scope>NUCLEOTIDE SEQUENCE</scope>
    <source>
        <strain evidence="6">DSM 26152</strain>
    </source>
</reference>
<evidence type="ECO:0000256" key="1">
    <source>
        <dbReference type="ARBA" id="ARBA00023015"/>
    </source>
</evidence>
<evidence type="ECO:0000313" key="6">
    <source>
        <dbReference type="EMBL" id="MBG6084330.1"/>
    </source>
</evidence>
<feature type="domain" description="HTH tetR-type" evidence="5">
    <location>
        <begin position="5"/>
        <end position="65"/>
    </location>
</feature>
<dbReference type="PRINTS" id="PR00455">
    <property type="entry name" value="HTHTETR"/>
</dbReference>
<organism evidence="6 7">
    <name type="scientific">Zhihengliuella flava</name>
    <dbReference type="NCBI Taxonomy" id="1285193"/>
    <lineage>
        <taxon>Bacteria</taxon>
        <taxon>Bacillati</taxon>
        <taxon>Actinomycetota</taxon>
        <taxon>Actinomycetes</taxon>
        <taxon>Micrococcales</taxon>
        <taxon>Micrococcaceae</taxon>
        <taxon>Zhihengliuella</taxon>
    </lineage>
</organism>
<keyword evidence="7" id="KW-1185">Reference proteome</keyword>
<dbReference type="Pfam" id="PF17937">
    <property type="entry name" value="TetR_C_28"/>
    <property type="match status" value="1"/>
</dbReference>
<keyword evidence="3" id="KW-0804">Transcription</keyword>
<dbReference type="Pfam" id="PF00440">
    <property type="entry name" value="TetR_N"/>
    <property type="match status" value="1"/>
</dbReference>
<dbReference type="SUPFAM" id="SSF46689">
    <property type="entry name" value="Homeodomain-like"/>
    <property type="match status" value="1"/>
</dbReference>
<dbReference type="RefSeq" id="WP_196835653.1">
    <property type="nucleotide sequence ID" value="NZ_JADOTZ010000001.1"/>
</dbReference>
<dbReference type="InterPro" id="IPR001647">
    <property type="entry name" value="HTH_TetR"/>
</dbReference>
<dbReference type="InterPro" id="IPR009057">
    <property type="entry name" value="Homeodomain-like_sf"/>
</dbReference>
<comment type="caution">
    <text evidence="6">The sequence shown here is derived from an EMBL/GenBank/DDBJ whole genome shotgun (WGS) entry which is preliminary data.</text>
</comment>
<dbReference type="AlphaFoldDB" id="A0A931DCN4"/>
<sequence>MPRPPAAREKLLAAYCEIVAGEGERAATLDAVAERAGVSKGGLLYHFKSKDALADAVIEGLHETAAADRELMAAAPEGPARYFVRGSLEATSDVDTYFNAVLRLATAQHPGATDALAAIHNEWLALIRDEVGDEAVAEAIMLIGDGLYYHAALPGAGDAASTASHFRSRVEHVLEQVEVLRAAAARQR</sequence>
<name>A0A931DCN4_9MICC</name>
<dbReference type="GO" id="GO:0003700">
    <property type="term" value="F:DNA-binding transcription factor activity"/>
    <property type="evidence" value="ECO:0007669"/>
    <property type="project" value="TreeGrafter"/>
</dbReference>
<dbReference type="PANTHER" id="PTHR30055">
    <property type="entry name" value="HTH-TYPE TRANSCRIPTIONAL REGULATOR RUTR"/>
    <property type="match status" value="1"/>
</dbReference>
<dbReference type="InterPro" id="IPR050109">
    <property type="entry name" value="HTH-type_TetR-like_transc_reg"/>
</dbReference>
<dbReference type="PANTHER" id="PTHR30055:SF234">
    <property type="entry name" value="HTH-TYPE TRANSCRIPTIONAL REGULATOR BETI"/>
    <property type="match status" value="1"/>
</dbReference>
<evidence type="ECO:0000256" key="2">
    <source>
        <dbReference type="ARBA" id="ARBA00023125"/>
    </source>
</evidence>
<protein>
    <submittedName>
        <fullName evidence="6">AcrR family transcriptional regulator</fullName>
    </submittedName>
</protein>
<keyword evidence="2 4" id="KW-0238">DNA-binding</keyword>
<accession>A0A931DCN4</accession>
<dbReference type="PROSITE" id="PS50977">
    <property type="entry name" value="HTH_TETR_2"/>
    <property type="match status" value="1"/>
</dbReference>